<dbReference type="InterPro" id="IPR052196">
    <property type="entry name" value="Bact_Kbp"/>
</dbReference>
<dbReference type="AlphaFoldDB" id="A0A229UU73"/>
<dbReference type="Pfam" id="PF01476">
    <property type="entry name" value="LysM"/>
    <property type="match status" value="1"/>
</dbReference>
<keyword evidence="3" id="KW-1185">Reference proteome</keyword>
<feature type="domain" description="LysM" evidence="1">
    <location>
        <begin position="177"/>
        <end position="227"/>
    </location>
</feature>
<dbReference type="Proteomes" id="UP000215509">
    <property type="component" value="Unassembled WGS sequence"/>
</dbReference>
<evidence type="ECO:0000313" key="2">
    <source>
        <dbReference type="EMBL" id="OXM86459.1"/>
    </source>
</evidence>
<comment type="caution">
    <text evidence="2">The sequence shown here is derived from an EMBL/GenBank/DDBJ whole genome shotgun (WGS) entry which is preliminary data.</text>
</comment>
<dbReference type="EMBL" id="NMQW01000014">
    <property type="protein sequence ID" value="OXM86459.1"/>
    <property type="molecule type" value="Genomic_DNA"/>
</dbReference>
<dbReference type="Gene3D" id="3.10.350.10">
    <property type="entry name" value="LysM domain"/>
    <property type="match status" value="1"/>
</dbReference>
<dbReference type="PANTHER" id="PTHR34700">
    <property type="entry name" value="POTASSIUM BINDING PROTEIN KBP"/>
    <property type="match status" value="1"/>
</dbReference>
<name>A0A229UU73_9BACL</name>
<dbReference type="PANTHER" id="PTHR34700:SF4">
    <property type="entry name" value="PHAGE-LIKE ELEMENT PBSX PROTEIN XKDP"/>
    <property type="match status" value="1"/>
</dbReference>
<reference evidence="2 3" key="1">
    <citation type="submission" date="2017-07" db="EMBL/GenBank/DDBJ databases">
        <title>Genome sequencing and assembly of Paenibacillus rigui.</title>
        <authorList>
            <person name="Mayilraj S."/>
        </authorList>
    </citation>
    <scope>NUCLEOTIDE SEQUENCE [LARGE SCALE GENOMIC DNA]</scope>
    <source>
        <strain evidence="2 3">JCM 16352</strain>
    </source>
</reference>
<sequence>MNNIAIWLSLNTEEKLRIPVNPETIKVSATGGFEDVEVTQLGEYTFMGNPKLREFTFSSFFPRDYSPSYCESLNEFKEPWTMVEQLQAWMNGRKPVQLEVARSNQEAPERLYQLINVPVTIRSFSYEERAGHVGDLFYDLTLKEYRSIEFKRLTPSDDGSVLLSENTSRPDPAIPPESYEVRKGDTLWHIAQKTLGAGDQWPRIYELNQEVIGPNPNLIYPGQTLVIPQ</sequence>
<dbReference type="SMART" id="SM00257">
    <property type="entry name" value="LysM"/>
    <property type="match status" value="1"/>
</dbReference>
<accession>A0A229UU73</accession>
<organism evidence="2 3">
    <name type="scientific">Paenibacillus rigui</name>
    <dbReference type="NCBI Taxonomy" id="554312"/>
    <lineage>
        <taxon>Bacteria</taxon>
        <taxon>Bacillati</taxon>
        <taxon>Bacillota</taxon>
        <taxon>Bacilli</taxon>
        <taxon>Bacillales</taxon>
        <taxon>Paenibacillaceae</taxon>
        <taxon>Paenibacillus</taxon>
    </lineage>
</organism>
<dbReference type="InterPro" id="IPR018392">
    <property type="entry name" value="LysM"/>
</dbReference>
<dbReference type="OrthoDB" id="9800780at2"/>
<dbReference type="InterPro" id="IPR036779">
    <property type="entry name" value="LysM_dom_sf"/>
</dbReference>
<dbReference type="RefSeq" id="WP_094014675.1">
    <property type="nucleotide sequence ID" value="NZ_NMQW01000014.1"/>
</dbReference>
<proteinExistence type="predicted"/>
<dbReference type="PROSITE" id="PS51782">
    <property type="entry name" value="LYSM"/>
    <property type="match status" value="1"/>
</dbReference>
<dbReference type="CDD" id="cd00118">
    <property type="entry name" value="LysM"/>
    <property type="match status" value="1"/>
</dbReference>
<gene>
    <name evidence="2" type="ORF">CF651_09795</name>
</gene>
<dbReference type="SUPFAM" id="SSF54106">
    <property type="entry name" value="LysM domain"/>
    <property type="match status" value="1"/>
</dbReference>
<evidence type="ECO:0000313" key="3">
    <source>
        <dbReference type="Proteomes" id="UP000215509"/>
    </source>
</evidence>
<evidence type="ECO:0000259" key="1">
    <source>
        <dbReference type="PROSITE" id="PS51782"/>
    </source>
</evidence>
<protein>
    <submittedName>
        <fullName evidence="2">Peptidoglycan-binding protein</fullName>
    </submittedName>
</protein>